<accession>A6FXP6</accession>
<dbReference type="Pfam" id="PF08719">
    <property type="entry name" value="NADAR"/>
    <property type="match status" value="1"/>
</dbReference>
<dbReference type="FunFam" id="1.10.357.40:FF:000001">
    <property type="entry name" value="Swarming motility protein ybiA"/>
    <property type="match status" value="1"/>
</dbReference>
<evidence type="ECO:0000256" key="5">
    <source>
        <dbReference type="ARBA" id="ARBA00022801"/>
    </source>
</evidence>
<reference evidence="10 11" key="1">
    <citation type="submission" date="2007-06" db="EMBL/GenBank/DDBJ databases">
        <authorList>
            <person name="Shimkets L."/>
            <person name="Ferriera S."/>
            <person name="Johnson J."/>
            <person name="Kravitz S."/>
            <person name="Beeson K."/>
            <person name="Sutton G."/>
            <person name="Rogers Y.-H."/>
            <person name="Friedman R."/>
            <person name="Frazier M."/>
            <person name="Venter J.C."/>
        </authorList>
    </citation>
    <scope>NUCLEOTIDE SEQUENCE [LARGE SCALE GENOMIC DNA]</scope>
    <source>
        <strain evidence="10 11">SIR-1</strain>
    </source>
</reference>
<dbReference type="OrthoDB" id="164285at2"/>
<dbReference type="NCBIfam" id="TIGR02464">
    <property type="entry name" value="ribofla_fusion"/>
    <property type="match status" value="1"/>
</dbReference>
<dbReference type="GO" id="GO:0016799">
    <property type="term" value="F:hydrolase activity, hydrolyzing N-glycosyl compounds"/>
    <property type="evidence" value="ECO:0007669"/>
    <property type="project" value="UniProtKB-ARBA"/>
</dbReference>
<dbReference type="eggNOG" id="COG3236">
    <property type="taxonomic scope" value="Bacteria"/>
</dbReference>
<dbReference type="EMBL" id="ABCS01000002">
    <property type="protein sequence ID" value="EDM81634.1"/>
    <property type="molecule type" value="Genomic_DNA"/>
</dbReference>
<evidence type="ECO:0000313" key="11">
    <source>
        <dbReference type="Proteomes" id="UP000005801"/>
    </source>
</evidence>
<name>A6FXP6_9BACT</name>
<comment type="function">
    <text evidence="8">Catalyzes the hydrolysis of the N-glycosidic bond in the first two intermediates of riboflavin biosynthesis, which are highly reactive metabolites, yielding relatively innocuous products. Thus, can divert a surplus of harmful intermediates into relatively harmless products and pre-empt the damage these intermediates would otherwise do. Helps maintain flavin levels. May act on other substrates in vivo. Has no activity against GTP, nucleoside monophosphates or ADP-ribose. Is Required for swarming motility.</text>
</comment>
<dbReference type="InterPro" id="IPR012816">
    <property type="entry name" value="NADAR"/>
</dbReference>
<dbReference type="Proteomes" id="UP000005801">
    <property type="component" value="Unassembled WGS sequence"/>
</dbReference>
<evidence type="ECO:0000313" key="10">
    <source>
        <dbReference type="EMBL" id="EDM81634.1"/>
    </source>
</evidence>
<evidence type="ECO:0000256" key="2">
    <source>
        <dbReference type="ARBA" id="ARBA00000751"/>
    </source>
</evidence>
<dbReference type="CDD" id="cd15457">
    <property type="entry name" value="NADAR"/>
    <property type="match status" value="1"/>
</dbReference>
<evidence type="ECO:0000256" key="3">
    <source>
        <dbReference type="ARBA" id="ARBA00008508"/>
    </source>
</evidence>
<sequence length="151" mass="17611">MDDEPLLFYRVGDEFGEFSNFAAYPIRVDGKRWPTSEHYFQAQKFARAKDASKHVEAIRTVRSPMVAARMGRDRKRPLRRDWESVKDQVMMKALRAKFEQHADLRALLLSTGERELVEHTVNDRYWADGGDGSGKNKLGRLLMRLRDELRA</sequence>
<comment type="catalytic activity">
    <reaction evidence="2">
        <text>2,5-diamino-6-hydroxy-4-(5-phosphoribosylamino)-pyrimidine + H2O = 2,5,6-triamino-4-hydroxypyrimidine + D-ribose 5-phosphate</text>
        <dbReference type="Rhea" id="RHEA:23436"/>
        <dbReference type="ChEBI" id="CHEBI:15377"/>
        <dbReference type="ChEBI" id="CHEBI:58614"/>
        <dbReference type="ChEBI" id="CHEBI:78346"/>
        <dbReference type="ChEBI" id="CHEBI:137796"/>
    </reaction>
</comment>
<keyword evidence="11" id="KW-1185">Reference proteome</keyword>
<dbReference type="SUPFAM" id="SSF143990">
    <property type="entry name" value="YbiA-like"/>
    <property type="match status" value="1"/>
</dbReference>
<evidence type="ECO:0000256" key="8">
    <source>
        <dbReference type="ARBA" id="ARBA00045377"/>
    </source>
</evidence>
<evidence type="ECO:0000256" key="4">
    <source>
        <dbReference type="ARBA" id="ARBA00014614"/>
    </source>
</evidence>
<comment type="similarity">
    <text evidence="3">Belongs to the YbiA family.</text>
</comment>
<proteinExistence type="inferred from homology"/>
<keyword evidence="6" id="KW-0326">Glycosidase</keyword>
<dbReference type="STRING" id="391625.PPSIR1_21994"/>
<comment type="catalytic activity">
    <reaction evidence="1">
        <text>5-amino-6-(5-phospho-D-ribosylamino)uracil + H2O = 5,6-diaminouracil + D-ribose 5-phosphate</text>
        <dbReference type="Rhea" id="RHEA:55020"/>
        <dbReference type="ChEBI" id="CHEBI:15377"/>
        <dbReference type="ChEBI" id="CHEBI:46252"/>
        <dbReference type="ChEBI" id="CHEBI:58453"/>
        <dbReference type="ChEBI" id="CHEBI:78346"/>
    </reaction>
</comment>
<dbReference type="Gene3D" id="1.10.357.40">
    <property type="entry name" value="YbiA-like"/>
    <property type="match status" value="1"/>
</dbReference>
<gene>
    <name evidence="10" type="ORF">PPSIR1_21994</name>
</gene>
<dbReference type="RefSeq" id="WP_006969245.1">
    <property type="nucleotide sequence ID" value="NZ_ABCS01000002.1"/>
</dbReference>
<evidence type="ECO:0000256" key="7">
    <source>
        <dbReference type="ARBA" id="ARBA00032343"/>
    </source>
</evidence>
<dbReference type="AlphaFoldDB" id="A6FXP6"/>
<protein>
    <recommendedName>
        <fullName evidence="4">N-glycosidase YbiA</fullName>
    </recommendedName>
    <alternativeName>
        <fullName evidence="7">Riboflavin biosynthesis intermediates N-glycosidase</fullName>
    </alternativeName>
</protein>
<evidence type="ECO:0000256" key="6">
    <source>
        <dbReference type="ARBA" id="ARBA00023295"/>
    </source>
</evidence>
<dbReference type="GO" id="GO:1901135">
    <property type="term" value="P:carbohydrate derivative metabolic process"/>
    <property type="evidence" value="ECO:0007669"/>
    <property type="project" value="UniProtKB-ARBA"/>
</dbReference>
<evidence type="ECO:0000259" key="9">
    <source>
        <dbReference type="Pfam" id="PF08719"/>
    </source>
</evidence>
<organism evidence="10 11">
    <name type="scientific">Plesiocystis pacifica SIR-1</name>
    <dbReference type="NCBI Taxonomy" id="391625"/>
    <lineage>
        <taxon>Bacteria</taxon>
        <taxon>Pseudomonadati</taxon>
        <taxon>Myxococcota</taxon>
        <taxon>Polyangia</taxon>
        <taxon>Nannocystales</taxon>
        <taxon>Nannocystaceae</taxon>
        <taxon>Plesiocystis</taxon>
    </lineage>
</organism>
<feature type="domain" description="NADAR" evidence="9">
    <location>
        <begin position="8"/>
        <end position="150"/>
    </location>
</feature>
<evidence type="ECO:0000256" key="1">
    <source>
        <dbReference type="ARBA" id="ARBA00000022"/>
    </source>
</evidence>
<keyword evidence="5" id="KW-0378">Hydrolase</keyword>
<dbReference type="InterPro" id="IPR037238">
    <property type="entry name" value="YbiA-like_sf"/>
</dbReference>
<comment type="caution">
    <text evidence="10">The sequence shown here is derived from an EMBL/GenBank/DDBJ whole genome shotgun (WGS) entry which is preliminary data.</text>
</comment>